<dbReference type="PROSITE" id="PS50995">
    <property type="entry name" value="HTH_MARR_2"/>
    <property type="match status" value="1"/>
</dbReference>
<feature type="domain" description="HTH marR-type" evidence="2">
    <location>
        <begin position="1"/>
        <end position="139"/>
    </location>
</feature>
<dbReference type="Pfam" id="PF12802">
    <property type="entry name" value="MarR_2"/>
    <property type="match status" value="1"/>
</dbReference>
<protein>
    <submittedName>
        <fullName evidence="4">MarR family transcriptional regulator</fullName>
    </submittedName>
</protein>
<comment type="caution">
    <text evidence="4">The sequence shown here is derived from an EMBL/GenBank/DDBJ whole genome shotgun (WGS) entry which is preliminary data.</text>
</comment>
<dbReference type="OrthoDB" id="273614at2"/>
<dbReference type="CDD" id="cd04301">
    <property type="entry name" value="NAT_SF"/>
    <property type="match status" value="1"/>
</dbReference>
<evidence type="ECO:0000313" key="4">
    <source>
        <dbReference type="EMBL" id="RDZ28888.1"/>
    </source>
</evidence>
<sequence>MPVAAAEVDAVRAFNRYYTRRIGVLQEDLLDSPFPLTQARVLYELAQHEPVAARTIGEALGLDAGYLSRILQAFARAGLVEKARSGDDARSYLLRLTAQGREAFARLDRSSHEAIEKMLAALPPLRRARLLHAVAEIETALSPQTQSDAQRLTVREYGIGDLGWAIERHGRLYAEEYGWNGEFEALVAKLFADFATDHDRERERCWIAELDGERVGCVFVIRNRDHTDTAQLRCLLVDPRGRGLGVGRRLVETCLDFARAAGYRRMRLWTNDILVAARRIYEGCGFGLVEQYPHHSFGHDLTAQVWERDLD</sequence>
<dbReference type="GO" id="GO:0003700">
    <property type="term" value="F:DNA-binding transcription factor activity"/>
    <property type="evidence" value="ECO:0007669"/>
    <property type="project" value="InterPro"/>
</dbReference>
<dbReference type="PANTHER" id="PTHR13947:SF37">
    <property type="entry name" value="LD18367P"/>
    <property type="match status" value="1"/>
</dbReference>
<evidence type="ECO:0000313" key="5">
    <source>
        <dbReference type="Proteomes" id="UP000264492"/>
    </source>
</evidence>
<dbReference type="Proteomes" id="UP000264492">
    <property type="component" value="Unassembled WGS sequence"/>
</dbReference>
<reference evidence="4 5" key="1">
    <citation type="submission" date="2018-08" db="EMBL/GenBank/DDBJ databases">
        <title>Lysobacter sp. zong2l5, whole genome shotgun sequence.</title>
        <authorList>
            <person name="Zhang X."/>
            <person name="Feng G."/>
            <person name="Zhu H."/>
        </authorList>
    </citation>
    <scope>NUCLEOTIDE SEQUENCE [LARGE SCALE GENOMIC DNA]</scope>
    <source>
        <strain evidence="5">zong2l5</strain>
    </source>
</reference>
<proteinExistence type="predicted"/>
<dbReference type="InterPro" id="IPR000835">
    <property type="entry name" value="HTH_MarR-typ"/>
</dbReference>
<keyword evidence="5" id="KW-1185">Reference proteome</keyword>
<dbReference type="Pfam" id="PF00583">
    <property type="entry name" value="Acetyltransf_1"/>
    <property type="match status" value="1"/>
</dbReference>
<organism evidence="4 5">
    <name type="scientific">Lysobacter silvisoli</name>
    <dbReference type="NCBI Taxonomy" id="2293254"/>
    <lineage>
        <taxon>Bacteria</taxon>
        <taxon>Pseudomonadati</taxon>
        <taxon>Pseudomonadota</taxon>
        <taxon>Gammaproteobacteria</taxon>
        <taxon>Lysobacterales</taxon>
        <taxon>Lysobacteraceae</taxon>
        <taxon>Lysobacter</taxon>
    </lineage>
</organism>
<dbReference type="PANTHER" id="PTHR13947">
    <property type="entry name" value="GNAT FAMILY N-ACETYLTRANSFERASE"/>
    <property type="match status" value="1"/>
</dbReference>
<evidence type="ECO:0000256" key="1">
    <source>
        <dbReference type="ARBA" id="ARBA00022679"/>
    </source>
</evidence>
<dbReference type="InterPro" id="IPR036388">
    <property type="entry name" value="WH-like_DNA-bd_sf"/>
</dbReference>
<evidence type="ECO:0000259" key="2">
    <source>
        <dbReference type="PROSITE" id="PS50995"/>
    </source>
</evidence>
<name>A0A371K4R9_9GAMM</name>
<dbReference type="Gene3D" id="1.10.10.10">
    <property type="entry name" value="Winged helix-like DNA-binding domain superfamily/Winged helix DNA-binding domain"/>
    <property type="match status" value="1"/>
</dbReference>
<keyword evidence="1" id="KW-0808">Transferase</keyword>
<dbReference type="InterPro" id="IPR016181">
    <property type="entry name" value="Acyl_CoA_acyltransferase"/>
</dbReference>
<dbReference type="InterPro" id="IPR050769">
    <property type="entry name" value="NAT_camello-type"/>
</dbReference>
<dbReference type="GO" id="GO:0008080">
    <property type="term" value="F:N-acetyltransferase activity"/>
    <property type="evidence" value="ECO:0007669"/>
    <property type="project" value="InterPro"/>
</dbReference>
<dbReference type="InterPro" id="IPR000182">
    <property type="entry name" value="GNAT_dom"/>
</dbReference>
<feature type="domain" description="N-acetyltransferase" evidence="3">
    <location>
        <begin position="152"/>
        <end position="311"/>
    </location>
</feature>
<dbReference type="EMBL" id="QTSU01000001">
    <property type="protein sequence ID" value="RDZ28888.1"/>
    <property type="molecule type" value="Genomic_DNA"/>
</dbReference>
<dbReference type="Gene3D" id="3.40.630.30">
    <property type="match status" value="1"/>
</dbReference>
<evidence type="ECO:0000259" key="3">
    <source>
        <dbReference type="PROSITE" id="PS51186"/>
    </source>
</evidence>
<gene>
    <name evidence="4" type="ORF">DX914_07220</name>
</gene>
<dbReference type="SUPFAM" id="SSF55729">
    <property type="entry name" value="Acyl-CoA N-acyltransferases (Nat)"/>
    <property type="match status" value="1"/>
</dbReference>
<dbReference type="AlphaFoldDB" id="A0A371K4R9"/>
<dbReference type="PROSITE" id="PS51186">
    <property type="entry name" value="GNAT"/>
    <property type="match status" value="1"/>
</dbReference>
<dbReference type="SMART" id="SM00347">
    <property type="entry name" value="HTH_MARR"/>
    <property type="match status" value="1"/>
</dbReference>
<dbReference type="SUPFAM" id="SSF46785">
    <property type="entry name" value="Winged helix' DNA-binding domain"/>
    <property type="match status" value="1"/>
</dbReference>
<dbReference type="RefSeq" id="WP_115858324.1">
    <property type="nucleotide sequence ID" value="NZ_QTSU01000001.1"/>
</dbReference>
<dbReference type="InterPro" id="IPR036390">
    <property type="entry name" value="WH_DNA-bd_sf"/>
</dbReference>
<accession>A0A371K4R9</accession>